<dbReference type="EC" id="2.7.7.62" evidence="9"/>
<feature type="binding site" evidence="19">
    <location>
        <position position="60"/>
    </location>
    <ligand>
        <name>GTP</name>
        <dbReference type="ChEBI" id="CHEBI:37565"/>
    </ligand>
</feature>
<keyword evidence="20" id="KW-0548">Nucleotidyltransferase</keyword>
<comment type="pathway">
    <text evidence="5">Cofactor biosynthesis; adenosylcobalamin biosynthesis; adenosylcobalamin from cob(II)yrinate a,c-diamide: step 6/7.</text>
</comment>
<feature type="binding site" evidence="19">
    <location>
        <begin position="49"/>
        <end position="52"/>
    </location>
    <ligand>
        <name>GTP</name>
        <dbReference type="ChEBI" id="CHEBI:37565"/>
    </ligand>
</feature>
<dbReference type="InterPro" id="IPR027417">
    <property type="entry name" value="P-loop_NTPase"/>
</dbReference>
<comment type="catalytic activity">
    <reaction evidence="1">
        <text>adenosylcob(III)inamide + ATP = adenosylcob(III)inamide phosphate + ADP + H(+)</text>
        <dbReference type="Rhea" id="RHEA:15769"/>
        <dbReference type="ChEBI" id="CHEBI:2480"/>
        <dbReference type="ChEBI" id="CHEBI:15378"/>
        <dbReference type="ChEBI" id="CHEBI:30616"/>
        <dbReference type="ChEBI" id="CHEBI:58502"/>
        <dbReference type="ChEBI" id="CHEBI:456216"/>
        <dbReference type="EC" id="2.7.1.156"/>
    </reaction>
</comment>
<keyword evidence="12 19" id="KW-0547">Nucleotide-binding</keyword>
<evidence type="ECO:0000256" key="1">
    <source>
        <dbReference type="ARBA" id="ARBA00000312"/>
    </source>
</evidence>
<sequence length="178" mass="19525">MITFVIGGNKSGKSDHAMGLLERCPGPRLFLATGKARDMAFRSQIAAHRQRRDPALPVVEVGRDLPQALLEAKGQYKAVLVDSLDFWLFVCSQDGREDEPVRALLDLLSNWEDTTRLVLVSCEIGFSPLPASREARRFMKSLGRLNQAVAALSDEAFLVAAGLPLALKKADHGRIQAD</sequence>
<keyword evidence="10" id="KW-0169">Cobalamin biosynthesis</keyword>
<dbReference type="EMBL" id="FZOC01000002">
    <property type="protein sequence ID" value="SNR75624.1"/>
    <property type="molecule type" value="Genomic_DNA"/>
</dbReference>
<keyword evidence="15 19" id="KW-0342">GTP-binding</keyword>
<keyword evidence="11 20" id="KW-0808">Transferase</keyword>
<feature type="active site" description="GMP-histidine intermediate" evidence="18">
    <location>
        <position position="48"/>
    </location>
</feature>
<name>A0A238YY89_9BACT</name>
<evidence type="ECO:0000256" key="2">
    <source>
        <dbReference type="ARBA" id="ARBA00000711"/>
    </source>
</evidence>
<comment type="catalytic activity">
    <reaction evidence="2">
        <text>adenosylcob(III)inamide phosphate + GTP + H(+) = adenosylcob(III)inamide-GDP + diphosphate</text>
        <dbReference type="Rhea" id="RHEA:22712"/>
        <dbReference type="ChEBI" id="CHEBI:15378"/>
        <dbReference type="ChEBI" id="CHEBI:33019"/>
        <dbReference type="ChEBI" id="CHEBI:37565"/>
        <dbReference type="ChEBI" id="CHEBI:58502"/>
        <dbReference type="ChEBI" id="CHEBI:60487"/>
        <dbReference type="EC" id="2.7.7.62"/>
    </reaction>
</comment>
<keyword evidence="13 20" id="KW-0418">Kinase</keyword>
<comment type="catalytic activity">
    <reaction evidence="3">
        <text>adenosylcob(III)inamide + GTP = adenosylcob(III)inamide phosphate + GDP + H(+)</text>
        <dbReference type="Rhea" id="RHEA:15765"/>
        <dbReference type="ChEBI" id="CHEBI:2480"/>
        <dbReference type="ChEBI" id="CHEBI:15378"/>
        <dbReference type="ChEBI" id="CHEBI:37565"/>
        <dbReference type="ChEBI" id="CHEBI:58189"/>
        <dbReference type="ChEBI" id="CHEBI:58502"/>
        <dbReference type="EC" id="2.7.1.156"/>
    </reaction>
</comment>
<dbReference type="EC" id="2.7.1.156" evidence="8"/>
<feature type="binding site" evidence="19">
    <location>
        <begin position="32"/>
        <end position="34"/>
    </location>
    <ligand>
        <name>GTP</name>
        <dbReference type="ChEBI" id="CHEBI:37565"/>
    </ligand>
</feature>
<dbReference type="InterPro" id="IPR003203">
    <property type="entry name" value="CobU/CobP"/>
</dbReference>
<dbReference type="GO" id="GO:0009236">
    <property type="term" value="P:cobalamin biosynthetic process"/>
    <property type="evidence" value="ECO:0007669"/>
    <property type="project" value="UniProtKB-UniPathway"/>
</dbReference>
<dbReference type="GO" id="GO:0005524">
    <property type="term" value="F:ATP binding"/>
    <property type="evidence" value="ECO:0007669"/>
    <property type="project" value="UniProtKB-KW"/>
</dbReference>
<evidence type="ECO:0000256" key="6">
    <source>
        <dbReference type="ARBA" id="ARBA00005159"/>
    </source>
</evidence>
<evidence type="ECO:0000256" key="3">
    <source>
        <dbReference type="ARBA" id="ARBA00001522"/>
    </source>
</evidence>
<dbReference type="Proteomes" id="UP000198324">
    <property type="component" value="Unassembled WGS sequence"/>
</dbReference>
<evidence type="ECO:0000313" key="20">
    <source>
        <dbReference type="EMBL" id="SNR75624.1"/>
    </source>
</evidence>
<organism evidence="20 21">
    <name type="scientific">Humidesulfovibrio mexicanus</name>
    <dbReference type="NCBI Taxonomy" id="147047"/>
    <lineage>
        <taxon>Bacteria</taxon>
        <taxon>Pseudomonadati</taxon>
        <taxon>Thermodesulfobacteriota</taxon>
        <taxon>Desulfovibrionia</taxon>
        <taxon>Desulfovibrionales</taxon>
        <taxon>Desulfovibrionaceae</taxon>
        <taxon>Humidesulfovibrio</taxon>
    </lineage>
</organism>
<reference evidence="20 21" key="1">
    <citation type="submission" date="2017-06" db="EMBL/GenBank/DDBJ databases">
        <authorList>
            <person name="Kim H.J."/>
            <person name="Triplett B.A."/>
        </authorList>
    </citation>
    <scope>NUCLEOTIDE SEQUENCE [LARGE SCALE GENOMIC DNA]</scope>
    <source>
        <strain evidence="20 21">DSM 13116</strain>
    </source>
</reference>
<dbReference type="PIRSF" id="PIRSF006135">
    <property type="entry name" value="CobU"/>
    <property type="match status" value="1"/>
</dbReference>
<dbReference type="GO" id="GO:0008820">
    <property type="term" value="F:cobinamide phosphate guanylyltransferase activity"/>
    <property type="evidence" value="ECO:0007669"/>
    <property type="project" value="UniProtKB-EC"/>
</dbReference>
<comment type="similarity">
    <text evidence="7">Belongs to the CobU/CobP family.</text>
</comment>
<feature type="binding site" evidence="19">
    <location>
        <begin position="7"/>
        <end position="14"/>
    </location>
    <ligand>
        <name>GTP</name>
        <dbReference type="ChEBI" id="CHEBI:37565"/>
    </ligand>
</feature>
<gene>
    <name evidence="20" type="ORF">SAMN04488503_1061</name>
</gene>
<dbReference type="AlphaFoldDB" id="A0A238YY89"/>
<evidence type="ECO:0000256" key="11">
    <source>
        <dbReference type="ARBA" id="ARBA00022679"/>
    </source>
</evidence>
<dbReference type="PANTHER" id="PTHR34848">
    <property type="match status" value="1"/>
</dbReference>
<evidence type="ECO:0000256" key="17">
    <source>
        <dbReference type="ARBA" id="ARBA00030571"/>
    </source>
</evidence>
<accession>A0A238YY89</accession>
<dbReference type="Pfam" id="PF02283">
    <property type="entry name" value="CobU"/>
    <property type="match status" value="1"/>
</dbReference>
<dbReference type="RefSeq" id="WP_089272480.1">
    <property type="nucleotide sequence ID" value="NZ_FZOC01000002.1"/>
</dbReference>
<keyword evidence="21" id="KW-1185">Reference proteome</keyword>
<evidence type="ECO:0000256" key="16">
    <source>
        <dbReference type="ARBA" id="ARBA00029570"/>
    </source>
</evidence>
<evidence type="ECO:0000256" key="9">
    <source>
        <dbReference type="ARBA" id="ARBA00012523"/>
    </source>
</evidence>
<evidence type="ECO:0000256" key="7">
    <source>
        <dbReference type="ARBA" id="ARBA00007490"/>
    </source>
</evidence>
<evidence type="ECO:0000256" key="10">
    <source>
        <dbReference type="ARBA" id="ARBA00022573"/>
    </source>
</evidence>
<evidence type="ECO:0000256" key="5">
    <source>
        <dbReference type="ARBA" id="ARBA00004692"/>
    </source>
</evidence>
<comment type="function">
    <text evidence="4">Catalyzes ATP-dependent phosphorylation of adenosylcobinamide and addition of GMP to adenosylcobinamide phosphate.</text>
</comment>
<dbReference type="GO" id="GO:0043752">
    <property type="term" value="F:adenosylcobinamide kinase activity"/>
    <property type="evidence" value="ECO:0007669"/>
    <property type="project" value="UniProtKB-EC"/>
</dbReference>
<dbReference type="PANTHER" id="PTHR34848:SF1">
    <property type="entry name" value="BIFUNCTIONAL ADENOSYLCOBALAMIN BIOSYNTHESIS PROTEIN COBU"/>
    <property type="match status" value="1"/>
</dbReference>
<evidence type="ECO:0000313" key="21">
    <source>
        <dbReference type="Proteomes" id="UP000198324"/>
    </source>
</evidence>
<evidence type="ECO:0000256" key="12">
    <source>
        <dbReference type="ARBA" id="ARBA00022741"/>
    </source>
</evidence>
<dbReference type="GO" id="GO:0005525">
    <property type="term" value="F:GTP binding"/>
    <property type="evidence" value="ECO:0007669"/>
    <property type="project" value="UniProtKB-KW"/>
</dbReference>
<dbReference type="OrthoDB" id="9788370at2"/>
<comment type="pathway">
    <text evidence="6">Cofactor biosynthesis; adenosylcobalamin biosynthesis; adenosylcobalamin from cob(II)yrinate a,c-diamide: step 5/7.</text>
</comment>
<dbReference type="SUPFAM" id="SSF52540">
    <property type="entry name" value="P-loop containing nucleoside triphosphate hydrolases"/>
    <property type="match status" value="1"/>
</dbReference>
<proteinExistence type="inferred from homology"/>
<evidence type="ECO:0000256" key="15">
    <source>
        <dbReference type="ARBA" id="ARBA00023134"/>
    </source>
</evidence>
<evidence type="ECO:0000256" key="4">
    <source>
        <dbReference type="ARBA" id="ARBA00003889"/>
    </source>
</evidence>
<protein>
    <recommendedName>
        <fullName evidence="16">Adenosylcobinamide kinase</fullName>
        <ecNumber evidence="8">2.7.1.156</ecNumber>
        <ecNumber evidence="9">2.7.7.62</ecNumber>
    </recommendedName>
    <alternativeName>
        <fullName evidence="17">Adenosylcobinamide-phosphate guanylyltransferase</fullName>
    </alternativeName>
</protein>
<evidence type="ECO:0000256" key="18">
    <source>
        <dbReference type="PIRSR" id="PIRSR006135-1"/>
    </source>
</evidence>
<dbReference type="Gene3D" id="3.40.50.300">
    <property type="entry name" value="P-loop containing nucleotide triphosphate hydrolases"/>
    <property type="match status" value="1"/>
</dbReference>
<evidence type="ECO:0000256" key="19">
    <source>
        <dbReference type="PIRSR" id="PIRSR006135-2"/>
    </source>
</evidence>
<evidence type="ECO:0000256" key="13">
    <source>
        <dbReference type="ARBA" id="ARBA00022777"/>
    </source>
</evidence>
<dbReference type="UniPathway" id="UPA00148">
    <property type="reaction ID" value="UER00236"/>
</dbReference>
<keyword evidence="14" id="KW-0067">ATP-binding</keyword>
<evidence type="ECO:0000256" key="14">
    <source>
        <dbReference type="ARBA" id="ARBA00022840"/>
    </source>
</evidence>
<evidence type="ECO:0000256" key="8">
    <source>
        <dbReference type="ARBA" id="ARBA00012016"/>
    </source>
</evidence>
<feature type="binding site" evidence="19">
    <location>
        <position position="82"/>
    </location>
    <ligand>
        <name>GTP</name>
        <dbReference type="ChEBI" id="CHEBI:37565"/>
    </ligand>
</feature>